<dbReference type="EMBL" id="BDME01000001">
    <property type="protein sequence ID" value="GAX87174.1"/>
    <property type="molecule type" value="Genomic_DNA"/>
</dbReference>
<comment type="caution">
    <text evidence="1">The sequence shown here is derived from an EMBL/GenBank/DDBJ whole genome shotgun (WGS) entry which is preliminary data.</text>
</comment>
<organism evidence="1 2">
    <name type="scientific">Lebetimonas natsushimae</name>
    <dbReference type="NCBI Taxonomy" id="1936991"/>
    <lineage>
        <taxon>Bacteria</taxon>
        <taxon>Pseudomonadati</taxon>
        <taxon>Campylobacterota</taxon>
        <taxon>Epsilonproteobacteria</taxon>
        <taxon>Nautiliales</taxon>
        <taxon>Nautiliaceae</taxon>
        <taxon>Lebetimonas</taxon>
    </lineage>
</organism>
<proteinExistence type="predicted"/>
<protein>
    <recommendedName>
        <fullName evidence="3">Dinitrogenase iron-molybdenum cofactor biosynthesis domain-containing protein</fullName>
    </recommendedName>
</protein>
<dbReference type="Gene3D" id="3.30.420.130">
    <property type="entry name" value="Dinitrogenase iron-molybdenum cofactor biosynthesis domain"/>
    <property type="match status" value="1"/>
</dbReference>
<gene>
    <name evidence="1" type="ORF">LNAT_P0469</name>
</gene>
<dbReference type="Proteomes" id="UP000217944">
    <property type="component" value="Unassembled WGS sequence"/>
</dbReference>
<evidence type="ECO:0000313" key="1">
    <source>
        <dbReference type="EMBL" id="GAX87174.1"/>
    </source>
</evidence>
<sequence>MKIIITSDGEWMNSKFCPHFEECKYIILYDTKTKEYSSMKSPAYQTKDKNKLISFLKAIFMKNIITGKDIDDKYFKIYIPQKKEATIEEVLIEFLESLNI</sequence>
<dbReference type="OrthoDB" id="9807451at2"/>
<dbReference type="RefSeq" id="WP_096258324.1">
    <property type="nucleotide sequence ID" value="NZ_BDME01000001.1"/>
</dbReference>
<dbReference type="AlphaFoldDB" id="A0A292YD64"/>
<evidence type="ECO:0000313" key="2">
    <source>
        <dbReference type="Proteomes" id="UP000217944"/>
    </source>
</evidence>
<accession>A0A292YD64</accession>
<reference evidence="1 2" key="1">
    <citation type="journal article" date="2017" name="Syst. Appl. Microbiol.">
        <title>Lebetimonas natsushimae sp. nov., a novel strictly anaerobic, moderately thermophilic chemoautotroph isolated from a deep-sea hydrothermal vent polychaete nest in the Mid-Okinawa Trough.</title>
        <authorList>
            <person name="Nagata R."/>
            <person name="Takaki Y."/>
            <person name="Tame A."/>
            <person name="Nunoura T."/>
            <person name="Muto H."/>
            <person name="Mino S."/>
            <person name="Sawayama S."/>
            <person name="Takai K."/>
            <person name="Nakagawa S."/>
        </authorList>
    </citation>
    <scope>NUCLEOTIDE SEQUENCE [LARGE SCALE GENOMIC DNA]</scope>
    <source>
        <strain evidence="1 2">HS1857</strain>
    </source>
</reference>
<dbReference type="InterPro" id="IPR036105">
    <property type="entry name" value="DiNase_FeMo-co_biosyn_sf"/>
</dbReference>
<keyword evidence="2" id="KW-1185">Reference proteome</keyword>
<name>A0A292YD64_9BACT</name>
<evidence type="ECO:0008006" key="3">
    <source>
        <dbReference type="Google" id="ProtNLM"/>
    </source>
</evidence>
<dbReference type="SUPFAM" id="SSF53146">
    <property type="entry name" value="Nitrogenase accessory factor-like"/>
    <property type="match status" value="1"/>
</dbReference>